<evidence type="ECO:0000313" key="6">
    <source>
        <dbReference type="EMBL" id="MST71108.1"/>
    </source>
</evidence>
<evidence type="ECO:0000256" key="4">
    <source>
        <dbReference type="ARBA" id="ARBA00023136"/>
    </source>
</evidence>
<evidence type="ECO:0000256" key="2">
    <source>
        <dbReference type="ARBA" id="ARBA00022692"/>
    </source>
</evidence>
<evidence type="ECO:0000256" key="5">
    <source>
        <dbReference type="SAM" id="Phobius"/>
    </source>
</evidence>
<sequence length="150" mass="16789">MRRFIFVGFFCFRKGWLTKQGTSEISNLIVNVFNPLLMISTALSGSGSIPQNLMAQNLILMALFYGLMILLGPVVAKLLRVQGNDRKLVTIMLVFANTAFMGIPLSMIITGCALAQIDLKRVFTDVHLYVFSLFQLLLSLFTIPFVTMFV</sequence>
<dbReference type="EMBL" id="VUNA01000013">
    <property type="protein sequence ID" value="MST71108.1"/>
    <property type="molecule type" value="Genomic_DNA"/>
</dbReference>
<keyword evidence="3 5" id="KW-1133">Transmembrane helix</keyword>
<evidence type="ECO:0000256" key="3">
    <source>
        <dbReference type="ARBA" id="ARBA00022989"/>
    </source>
</evidence>
<gene>
    <name evidence="6" type="ORF">FYJ65_07170</name>
</gene>
<comment type="subcellular location">
    <subcellularLocation>
        <location evidence="1">Membrane</location>
        <topology evidence="1">Multi-pass membrane protein</topology>
    </subcellularLocation>
</comment>
<dbReference type="InterPro" id="IPR004776">
    <property type="entry name" value="Mem_transp_PIN-like"/>
</dbReference>
<feature type="transmembrane region" description="Helical" evidence="5">
    <location>
        <begin position="27"/>
        <end position="46"/>
    </location>
</feature>
<dbReference type="AlphaFoldDB" id="A0A6N7XIR4"/>
<feature type="transmembrane region" description="Helical" evidence="5">
    <location>
        <begin position="58"/>
        <end position="76"/>
    </location>
</feature>
<dbReference type="Pfam" id="PF03547">
    <property type="entry name" value="Mem_trans"/>
    <property type="match status" value="1"/>
</dbReference>
<evidence type="ECO:0008006" key="8">
    <source>
        <dbReference type="Google" id="ProtNLM"/>
    </source>
</evidence>
<comment type="caution">
    <text evidence="6">The sequence shown here is derived from an EMBL/GenBank/DDBJ whole genome shotgun (WGS) entry which is preliminary data.</text>
</comment>
<proteinExistence type="predicted"/>
<name>A0A6N7XIR4_9FIRM</name>
<keyword evidence="7" id="KW-1185">Reference proteome</keyword>
<protein>
    <recommendedName>
        <fullName evidence="8">Membrane transport protein</fullName>
    </recommendedName>
</protein>
<organism evidence="6 7">
    <name type="scientific">Mogibacterium kristiansenii</name>
    <dbReference type="NCBI Taxonomy" id="2606708"/>
    <lineage>
        <taxon>Bacteria</taxon>
        <taxon>Bacillati</taxon>
        <taxon>Bacillota</taxon>
        <taxon>Clostridia</taxon>
        <taxon>Peptostreptococcales</taxon>
        <taxon>Anaerovoracaceae</taxon>
        <taxon>Mogibacterium</taxon>
    </lineage>
</organism>
<dbReference type="GO" id="GO:0016020">
    <property type="term" value="C:membrane"/>
    <property type="evidence" value="ECO:0007669"/>
    <property type="project" value="UniProtKB-SubCell"/>
</dbReference>
<evidence type="ECO:0000256" key="1">
    <source>
        <dbReference type="ARBA" id="ARBA00004141"/>
    </source>
</evidence>
<keyword evidence="4 5" id="KW-0472">Membrane</keyword>
<feature type="transmembrane region" description="Helical" evidence="5">
    <location>
        <begin position="126"/>
        <end position="149"/>
    </location>
</feature>
<dbReference type="GO" id="GO:0055085">
    <property type="term" value="P:transmembrane transport"/>
    <property type="evidence" value="ECO:0007669"/>
    <property type="project" value="InterPro"/>
</dbReference>
<accession>A0A6N7XIR4</accession>
<feature type="transmembrane region" description="Helical" evidence="5">
    <location>
        <begin position="88"/>
        <end position="114"/>
    </location>
</feature>
<keyword evidence="2 5" id="KW-0812">Transmembrane</keyword>
<evidence type="ECO:0000313" key="7">
    <source>
        <dbReference type="Proteomes" id="UP000469424"/>
    </source>
</evidence>
<dbReference type="Proteomes" id="UP000469424">
    <property type="component" value="Unassembled WGS sequence"/>
</dbReference>
<reference evidence="6 7" key="1">
    <citation type="submission" date="2019-08" db="EMBL/GenBank/DDBJ databases">
        <title>In-depth cultivation of the pig gut microbiome towards novel bacterial diversity and tailored functional studies.</title>
        <authorList>
            <person name="Wylensek D."/>
            <person name="Hitch T.C.A."/>
            <person name="Clavel T."/>
        </authorList>
    </citation>
    <scope>NUCLEOTIDE SEQUENCE [LARGE SCALE GENOMIC DNA]</scope>
    <source>
        <strain evidence="6 7">WCA-MUC-591-APC-4B</strain>
    </source>
</reference>